<dbReference type="PROSITE" id="PS01124">
    <property type="entry name" value="HTH_ARAC_FAMILY_2"/>
    <property type="match status" value="1"/>
</dbReference>
<keyword evidence="6" id="KW-1185">Reference proteome</keyword>
<name>A0A6G9AW44_9BACT</name>
<dbReference type="Proteomes" id="UP000501802">
    <property type="component" value="Chromosome"/>
</dbReference>
<dbReference type="RefSeq" id="WP_167216479.1">
    <property type="nucleotide sequence ID" value="NZ_CP050063.1"/>
</dbReference>
<reference evidence="5 6" key="1">
    <citation type="submission" date="2020-03" db="EMBL/GenBank/DDBJ databases">
        <authorList>
            <person name="Kim M.K."/>
        </authorList>
    </citation>
    <scope>NUCLEOTIDE SEQUENCE [LARGE SCALE GENOMIC DNA]</scope>
    <source>
        <strain evidence="5 6">BT328</strain>
    </source>
</reference>
<accession>A0A6G9AW44</accession>
<dbReference type="SMART" id="SM00342">
    <property type="entry name" value="HTH_ARAC"/>
    <property type="match status" value="1"/>
</dbReference>
<dbReference type="GO" id="GO:0003700">
    <property type="term" value="F:DNA-binding transcription factor activity"/>
    <property type="evidence" value="ECO:0007669"/>
    <property type="project" value="InterPro"/>
</dbReference>
<keyword evidence="3" id="KW-0804">Transcription</keyword>
<evidence type="ECO:0000256" key="2">
    <source>
        <dbReference type="ARBA" id="ARBA00023125"/>
    </source>
</evidence>
<evidence type="ECO:0000313" key="6">
    <source>
        <dbReference type="Proteomes" id="UP000501802"/>
    </source>
</evidence>
<keyword evidence="1" id="KW-0805">Transcription regulation</keyword>
<gene>
    <name evidence="5" type="ORF">G8759_29645</name>
</gene>
<evidence type="ECO:0000256" key="1">
    <source>
        <dbReference type="ARBA" id="ARBA00023015"/>
    </source>
</evidence>
<dbReference type="PANTHER" id="PTHR46796">
    <property type="entry name" value="HTH-TYPE TRANSCRIPTIONAL ACTIVATOR RHAS-RELATED"/>
    <property type="match status" value="1"/>
</dbReference>
<dbReference type="EMBL" id="CP050063">
    <property type="protein sequence ID" value="QIP16515.1"/>
    <property type="molecule type" value="Genomic_DNA"/>
</dbReference>
<protein>
    <submittedName>
        <fullName evidence="5">Helix-turn-helix transcriptional regulator</fullName>
    </submittedName>
</protein>
<dbReference type="KEGG" id="spib:G8759_29645"/>
<dbReference type="GO" id="GO:0043565">
    <property type="term" value="F:sequence-specific DNA binding"/>
    <property type="evidence" value="ECO:0007669"/>
    <property type="project" value="InterPro"/>
</dbReference>
<evidence type="ECO:0000256" key="3">
    <source>
        <dbReference type="ARBA" id="ARBA00023163"/>
    </source>
</evidence>
<sequence length="271" mass="31110">MKYQEFTPTGRLSAYVQCIYLFESDQLTGVDDIVFPGGSMEVIFNLGSGVWKTASQGLYRPTPVIELWGQLTKPLPIRSEGKNQMLGVRFYTHAITSFFREEIWELNDQVCNAIDFFGKSIYHLHERLLDTPLLTHRIDLVEQYLLSRLRQSKGPGIKTNLVGQIIRELQSDVLCEDIQSIASRYALSPRYLQTLFLRYTGVTPKVYHKLNRFQRSLKLVTRHEVSLTSIAYECGYFDQSHFIREFRSFTGLTPSDFLAESFPVSVALSNG</sequence>
<dbReference type="InterPro" id="IPR009057">
    <property type="entry name" value="Homeodomain-like_sf"/>
</dbReference>
<dbReference type="InterPro" id="IPR018060">
    <property type="entry name" value="HTH_AraC"/>
</dbReference>
<keyword evidence="2" id="KW-0238">DNA-binding</keyword>
<dbReference type="PANTHER" id="PTHR46796:SF13">
    <property type="entry name" value="HTH-TYPE TRANSCRIPTIONAL ACTIVATOR RHAS"/>
    <property type="match status" value="1"/>
</dbReference>
<dbReference type="Pfam" id="PF12833">
    <property type="entry name" value="HTH_18"/>
    <property type="match status" value="1"/>
</dbReference>
<dbReference type="Pfam" id="PF20240">
    <property type="entry name" value="DUF6597"/>
    <property type="match status" value="1"/>
</dbReference>
<dbReference type="InterPro" id="IPR020449">
    <property type="entry name" value="Tscrpt_reg_AraC-type_HTH"/>
</dbReference>
<evidence type="ECO:0000313" key="5">
    <source>
        <dbReference type="EMBL" id="QIP16515.1"/>
    </source>
</evidence>
<proteinExistence type="predicted"/>
<dbReference type="Gene3D" id="1.10.10.60">
    <property type="entry name" value="Homeodomain-like"/>
    <property type="match status" value="1"/>
</dbReference>
<dbReference type="InterPro" id="IPR050204">
    <property type="entry name" value="AraC_XylS_family_regulators"/>
</dbReference>
<dbReference type="SUPFAM" id="SSF46689">
    <property type="entry name" value="Homeodomain-like"/>
    <property type="match status" value="1"/>
</dbReference>
<dbReference type="AlphaFoldDB" id="A0A6G9AW44"/>
<dbReference type="PRINTS" id="PR00032">
    <property type="entry name" value="HTHARAC"/>
</dbReference>
<dbReference type="InterPro" id="IPR046532">
    <property type="entry name" value="DUF6597"/>
</dbReference>
<evidence type="ECO:0000259" key="4">
    <source>
        <dbReference type="PROSITE" id="PS01124"/>
    </source>
</evidence>
<organism evidence="5 6">
    <name type="scientific">Spirosoma aureum</name>
    <dbReference type="NCBI Taxonomy" id="2692134"/>
    <lineage>
        <taxon>Bacteria</taxon>
        <taxon>Pseudomonadati</taxon>
        <taxon>Bacteroidota</taxon>
        <taxon>Cytophagia</taxon>
        <taxon>Cytophagales</taxon>
        <taxon>Cytophagaceae</taxon>
        <taxon>Spirosoma</taxon>
    </lineage>
</organism>
<feature type="domain" description="HTH araC/xylS-type" evidence="4">
    <location>
        <begin position="159"/>
        <end position="260"/>
    </location>
</feature>